<protein>
    <recommendedName>
        <fullName evidence="3">DUF4830 domain-containing protein</fullName>
    </recommendedName>
</protein>
<reference evidence="2" key="1">
    <citation type="submission" date="2023-06" db="EMBL/GenBank/DDBJ databases">
        <title>Identification and characterization of horizontal gene transfer across gut microbiota members of farm animals based on homology search.</title>
        <authorList>
            <person name="Zeman M."/>
            <person name="Kubasova T."/>
            <person name="Jahodarova E."/>
            <person name="Nykrynova M."/>
            <person name="Rychlik I."/>
        </authorList>
    </citation>
    <scope>NUCLEOTIDE SEQUENCE [LARGE SCALE GENOMIC DNA]</scope>
    <source>
        <strain evidence="2">ET341</strain>
    </source>
</reference>
<evidence type="ECO:0000313" key="2">
    <source>
        <dbReference type="Proteomes" id="UP001529275"/>
    </source>
</evidence>
<dbReference type="EMBL" id="JAUDCK010000011">
    <property type="protein sequence ID" value="MDM8195576.1"/>
    <property type="molecule type" value="Genomic_DNA"/>
</dbReference>
<dbReference type="RefSeq" id="WP_289527487.1">
    <property type="nucleotide sequence ID" value="NZ_JAUDCK010000011.1"/>
</dbReference>
<proteinExistence type="predicted"/>
<sequence>MKRKIIAILVLVIVVIGGISLKMKQPSYQYATLTIYGKQEKPIQYSIHNQDKIDLLVKTLNQSIHFQNVQKDYEKTKGLTYQIELDDQQVYIINGNYIIKDQKAYLLENKKDIFNIFDE</sequence>
<gene>
    <name evidence="1" type="ORF">QUV98_04510</name>
</gene>
<dbReference type="Proteomes" id="UP001529275">
    <property type="component" value="Unassembled WGS sequence"/>
</dbReference>
<accession>A0ABT7UHF4</accession>
<evidence type="ECO:0000313" key="1">
    <source>
        <dbReference type="EMBL" id="MDM8195576.1"/>
    </source>
</evidence>
<comment type="caution">
    <text evidence="1">The sequence shown here is derived from an EMBL/GenBank/DDBJ whole genome shotgun (WGS) entry which is preliminary data.</text>
</comment>
<organism evidence="1 2">
    <name type="scientific">Massilimicrobiota timonensis</name>
    <dbReference type="NCBI Taxonomy" id="1776392"/>
    <lineage>
        <taxon>Bacteria</taxon>
        <taxon>Bacillati</taxon>
        <taxon>Bacillota</taxon>
        <taxon>Erysipelotrichia</taxon>
        <taxon>Erysipelotrichales</taxon>
        <taxon>Erysipelotrichaceae</taxon>
        <taxon>Massilimicrobiota</taxon>
    </lineage>
</organism>
<evidence type="ECO:0008006" key="3">
    <source>
        <dbReference type="Google" id="ProtNLM"/>
    </source>
</evidence>
<keyword evidence="2" id="KW-1185">Reference proteome</keyword>
<name>A0ABT7UHF4_9FIRM</name>